<evidence type="ECO:0000256" key="1">
    <source>
        <dbReference type="SAM" id="MobiDB-lite"/>
    </source>
</evidence>
<keyword evidence="6" id="KW-1185">Reference proteome</keyword>
<dbReference type="Proteomes" id="UP000640052">
    <property type="component" value="Unassembled WGS sequence"/>
</dbReference>
<dbReference type="InterPro" id="IPR056303">
    <property type="entry name" value="AMIN-like"/>
</dbReference>
<name>A0A919UL08_9ACTN</name>
<proteinExistence type="predicted"/>
<accession>A0A919UL08</accession>
<evidence type="ECO:0000313" key="6">
    <source>
        <dbReference type="Proteomes" id="UP000640052"/>
    </source>
</evidence>
<dbReference type="Pfam" id="PF10646">
    <property type="entry name" value="Germane"/>
    <property type="match status" value="1"/>
</dbReference>
<reference evidence="5" key="1">
    <citation type="submission" date="2021-01" db="EMBL/GenBank/DDBJ databases">
        <title>Whole genome shotgun sequence of Acrocarpospora phusangensis NBRC 108782.</title>
        <authorList>
            <person name="Komaki H."/>
            <person name="Tamura T."/>
        </authorList>
    </citation>
    <scope>NUCLEOTIDE SEQUENCE</scope>
    <source>
        <strain evidence="5">NBRC 108782</strain>
    </source>
</reference>
<comment type="caution">
    <text evidence="5">The sequence shown here is derived from an EMBL/GenBank/DDBJ whole genome shotgun (WGS) entry which is preliminary data.</text>
</comment>
<keyword evidence="2" id="KW-0732">Signal</keyword>
<feature type="region of interest" description="Disordered" evidence="1">
    <location>
        <begin position="279"/>
        <end position="298"/>
    </location>
</feature>
<evidence type="ECO:0000259" key="3">
    <source>
        <dbReference type="Pfam" id="PF10646"/>
    </source>
</evidence>
<evidence type="ECO:0000313" key="5">
    <source>
        <dbReference type="EMBL" id="GIH21858.1"/>
    </source>
</evidence>
<feature type="chain" id="PRO_5039567140" description="GerMN domain-containing protein" evidence="2">
    <location>
        <begin position="33"/>
        <end position="298"/>
    </location>
</feature>
<feature type="signal peptide" evidence="2">
    <location>
        <begin position="1"/>
        <end position="32"/>
    </location>
</feature>
<feature type="domain" description="GerMN" evidence="3">
    <location>
        <begin position="171"/>
        <end position="275"/>
    </location>
</feature>
<evidence type="ECO:0000259" key="4">
    <source>
        <dbReference type="Pfam" id="PF24837"/>
    </source>
</evidence>
<organism evidence="5 6">
    <name type="scientific">Acrocarpospora phusangensis</name>
    <dbReference type="NCBI Taxonomy" id="1070424"/>
    <lineage>
        <taxon>Bacteria</taxon>
        <taxon>Bacillati</taxon>
        <taxon>Actinomycetota</taxon>
        <taxon>Actinomycetes</taxon>
        <taxon>Streptosporangiales</taxon>
        <taxon>Streptosporangiaceae</taxon>
        <taxon>Acrocarpospora</taxon>
    </lineage>
</organism>
<dbReference type="RefSeq" id="WP_204038728.1">
    <property type="nucleotide sequence ID" value="NZ_BOOA01000001.1"/>
</dbReference>
<dbReference type="Pfam" id="PF24837">
    <property type="entry name" value="AMIN-like"/>
    <property type="match status" value="1"/>
</dbReference>
<sequence>MVSLRVVSLRAFAAVLTAGVLVAAGFSVPANAQAVVPTLVAIRAAHHPGLDRLVFQFRGGLPAQRSVRYVAGLVGDGSGLPIAVAGNARLLVRFGGATGHAGGNTTYGPTRRTLALPGIIQVVNTGDFEAVLSFGVGVAKKSAVRLYTLRNPSRVVVDIATPYRTVRAKAYFLNSLNFNAGRTPYVRGVVRPVVVPGTAAAVLQRLFAGPTQGEAAAGLRFVGSGATGFSKVTINNGVARVYLTGGCSSGGSTFTVANEINPTLKQFASVRWVKIYDPAGHTQRPTGRSDSIPACLEP</sequence>
<gene>
    <name evidence="5" type="ORF">Aph01nite_01680</name>
</gene>
<evidence type="ECO:0008006" key="7">
    <source>
        <dbReference type="Google" id="ProtNLM"/>
    </source>
</evidence>
<dbReference type="AlphaFoldDB" id="A0A919UL08"/>
<feature type="domain" description="AMIN-like" evidence="4">
    <location>
        <begin position="38"/>
        <end position="160"/>
    </location>
</feature>
<dbReference type="InterPro" id="IPR019606">
    <property type="entry name" value="GerMN"/>
</dbReference>
<dbReference type="EMBL" id="BOOA01000001">
    <property type="protein sequence ID" value="GIH21858.1"/>
    <property type="molecule type" value="Genomic_DNA"/>
</dbReference>
<protein>
    <recommendedName>
        <fullName evidence="7">GerMN domain-containing protein</fullName>
    </recommendedName>
</protein>
<evidence type="ECO:0000256" key="2">
    <source>
        <dbReference type="SAM" id="SignalP"/>
    </source>
</evidence>